<dbReference type="Proteomes" id="UP000295252">
    <property type="component" value="Chromosome VI"/>
</dbReference>
<dbReference type="GO" id="GO:0009805">
    <property type="term" value="P:coumarin biosynthetic process"/>
    <property type="evidence" value="ECO:0007669"/>
    <property type="project" value="UniProtKB-ARBA"/>
</dbReference>
<keyword evidence="1 3" id="KW-0479">Metal-binding</keyword>
<gene>
    <name evidence="5" type="ORF">GSCOC_T00035797001</name>
</gene>
<sequence length="317" mass="36079">MANLAIPTIDLSPFLNNEDDDNCKKKVKDIISQACSEYGFFQVVNHGVPLNLLSRAMELSKTYFAFPQEEKLKCSPKCEAPLPAGYNKAPEFSPEKKEYMIMFPPNSGFNTLPSNPPELKDVMEEMFSYFSKAGELIESLINVCLGLPQNFLKEYNHDRSWDFMLALHYFAATETENNGTSEHEDGNCLTLVVQDESGGLEVYKNGEWIPVIPEPGKIVVNIGDSIQVLTNNKFKSATHRVLRPKGRSRHSFAFFYTLQGDKWVEPLPQFTEEIGETAKFRGFFYKDYQALRTRSKLHPQSRPEDVIRIAHYAIPTS</sequence>
<dbReference type="InterPro" id="IPR005123">
    <property type="entry name" value="Oxoglu/Fe-dep_dioxygenase_dom"/>
</dbReference>
<protein>
    <recommendedName>
        <fullName evidence="4">Fe2OG dioxygenase domain-containing protein</fullName>
    </recommendedName>
</protein>
<evidence type="ECO:0000256" key="3">
    <source>
        <dbReference type="RuleBase" id="RU003682"/>
    </source>
</evidence>
<evidence type="ECO:0000313" key="6">
    <source>
        <dbReference type="Proteomes" id="UP000295252"/>
    </source>
</evidence>
<dbReference type="GO" id="GO:0046872">
    <property type="term" value="F:metal ion binding"/>
    <property type="evidence" value="ECO:0007669"/>
    <property type="project" value="UniProtKB-KW"/>
</dbReference>
<dbReference type="GO" id="GO:0016706">
    <property type="term" value="F:2-oxoglutarate-dependent dioxygenase activity"/>
    <property type="evidence" value="ECO:0007669"/>
    <property type="project" value="UniProtKB-ARBA"/>
</dbReference>
<dbReference type="InterPro" id="IPR026992">
    <property type="entry name" value="DIOX_N"/>
</dbReference>
<evidence type="ECO:0000256" key="2">
    <source>
        <dbReference type="ARBA" id="ARBA00023004"/>
    </source>
</evidence>
<dbReference type="InParanoid" id="A0A068UV89"/>
<dbReference type="Gramene" id="CDP12326">
    <property type="protein sequence ID" value="CDP12326"/>
    <property type="gene ID" value="GSCOC_T00035797001"/>
</dbReference>
<dbReference type="PANTHER" id="PTHR47990">
    <property type="entry name" value="2-OXOGLUTARATE (2OG) AND FE(II)-DEPENDENT OXYGENASE SUPERFAMILY PROTEIN-RELATED"/>
    <property type="match status" value="1"/>
</dbReference>
<feature type="domain" description="Fe2OG dioxygenase" evidence="4">
    <location>
        <begin position="160"/>
        <end position="258"/>
    </location>
</feature>
<dbReference type="Pfam" id="PF03171">
    <property type="entry name" value="2OG-FeII_Oxy"/>
    <property type="match status" value="1"/>
</dbReference>
<evidence type="ECO:0000313" key="5">
    <source>
        <dbReference type="EMBL" id="CDP12326.1"/>
    </source>
</evidence>
<dbReference type="InterPro" id="IPR050231">
    <property type="entry name" value="Iron_ascorbate_oxido_reductase"/>
</dbReference>
<dbReference type="InterPro" id="IPR044861">
    <property type="entry name" value="IPNS-like_FE2OG_OXY"/>
</dbReference>
<evidence type="ECO:0000259" key="4">
    <source>
        <dbReference type="PROSITE" id="PS51471"/>
    </source>
</evidence>
<accession>A0A068UV89</accession>
<dbReference type="Pfam" id="PF14226">
    <property type="entry name" value="DIOX_N"/>
    <property type="match status" value="1"/>
</dbReference>
<dbReference type="SUPFAM" id="SSF51197">
    <property type="entry name" value="Clavaminate synthase-like"/>
    <property type="match status" value="1"/>
</dbReference>
<reference evidence="6" key="1">
    <citation type="journal article" date="2014" name="Science">
        <title>The coffee genome provides insight into the convergent evolution of caffeine biosynthesis.</title>
        <authorList>
            <person name="Denoeud F."/>
            <person name="Carretero-Paulet L."/>
            <person name="Dereeper A."/>
            <person name="Droc G."/>
            <person name="Guyot R."/>
            <person name="Pietrella M."/>
            <person name="Zheng C."/>
            <person name="Alberti A."/>
            <person name="Anthony F."/>
            <person name="Aprea G."/>
            <person name="Aury J.M."/>
            <person name="Bento P."/>
            <person name="Bernard M."/>
            <person name="Bocs S."/>
            <person name="Campa C."/>
            <person name="Cenci A."/>
            <person name="Combes M.C."/>
            <person name="Crouzillat D."/>
            <person name="Da Silva C."/>
            <person name="Daddiego L."/>
            <person name="De Bellis F."/>
            <person name="Dussert S."/>
            <person name="Garsmeur O."/>
            <person name="Gayraud T."/>
            <person name="Guignon V."/>
            <person name="Jahn K."/>
            <person name="Jamilloux V."/>
            <person name="Joet T."/>
            <person name="Labadie K."/>
            <person name="Lan T."/>
            <person name="Leclercq J."/>
            <person name="Lepelley M."/>
            <person name="Leroy T."/>
            <person name="Li L.T."/>
            <person name="Librado P."/>
            <person name="Lopez L."/>
            <person name="Munoz A."/>
            <person name="Noel B."/>
            <person name="Pallavicini A."/>
            <person name="Perrotta G."/>
            <person name="Poncet V."/>
            <person name="Pot D."/>
            <person name="Priyono X."/>
            <person name="Rigoreau M."/>
            <person name="Rouard M."/>
            <person name="Rozas J."/>
            <person name="Tranchant-Dubreuil C."/>
            <person name="VanBuren R."/>
            <person name="Zhang Q."/>
            <person name="Andrade A.C."/>
            <person name="Argout X."/>
            <person name="Bertrand B."/>
            <person name="de Kochko A."/>
            <person name="Graziosi G."/>
            <person name="Henry R.J."/>
            <person name="Jayarama X."/>
            <person name="Ming R."/>
            <person name="Nagai C."/>
            <person name="Rounsley S."/>
            <person name="Sankoff D."/>
            <person name="Giuliano G."/>
            <person name="Albert V.A."/>
            <person name="Wincker P."/>
            <person name="Lashermes P."/>
        </authorList>
    </citation>
    <scope>NUCLEOTIDE SEQUENCE [LARGE SCALE GENOMIC DNA]</scope>
    <source>
        <strain evidence="6">cv. DH200-94</strain>
    </source>
</reference>
<keyword evidence="3" id="KW-0560">Oxidoreductase</keyword>
<proteinExistence type="inferred from homology"/>
<dbReference type="OMA" id="QDANCIT"/>
<dbReference type="PhylomeDB" id="A0A068UV89"/>
<dbReference type="OrthoDB" id="288590at2759"/>
<evidence type="ECO:0000256" key="1">
    <source>
        <dbReference type="ARBA" id="ARBA00022723"/>
    </source>
</evidence>
<keyword evidence="2 3" id="KW-0408">Iron</keyword>
<dbReference type="PROSITE" id="PS51471">
    <property type="entry name" value="FE2OG_OXY"/>
    <property type="match status" value="1"/>
</dbReference>
<dbReference type="AlphaFoldDB" id="A0A068UV89"/>
<dbReference type="InterPro" id="IPR027443">
    <property type="entry name" value="IPNS-like_sf"/>
</dbReference>
<name>A0A068UV89_COFCA</name>
<dbReference type="EMBL" id="HG739147">
    <property type="protein sequence ID" value="CDP12326.1"/>
    <property type="molecule type" value="Genomic_DNA"/>
</dbReference>
<dbReference type="GO" id="GO:0002238">
    <property type="term" value="P:response to molecule of fungal origin"/>
    <property type="evidence" value="ECO:0007669"/>
    <property type="project" value="UniProtKB-ARBA"/>
</dbReference>
<organism evidence="5 6">
    <name type="scientific">Coffea canephora</name>
    <name type="common">Robusta coffee</name>
    <dbReference type="NCBI Taxonomy" id="49390"/>
    <lineage>
        <taxon>Eukaryota</taxon>
        <taxon>Viridiplantae</taxon>
        <taxon>Streptophyta</taxon>
        <taxon>Embryophyta</taxon>
        <taxon>Tracheophyta</taxon>
        <taxon>Spermatophyta</taxon>
        <taxon>Magnoliopsida</taxon>
        <taxon>eudicotyledons</taxon>
        <taxon>Gunneridae</taxon>
        <taxon>Pentapetalae</taxon>
        <taxon>asterids</taxon>
        <taxon>lamiids</taxon>
        <taxon>Gentianales</taxon>
        <taxon>Rubiaceae</taxon>
        <taxon>Ixoroideae</taxon>
        <taxon>Gardenieae complex</taxon>
        <taxon>Bertiereae - Coffeeae clade</taxon>
        <taxon>Coffeeae</taxon>
        <taxon>Coffea</taxon>
    </lineage>
</organism>
<keyword evidence="6" id="KW-1185">Reference proteome</keyword>
<comment type="similarity">
    <text evidence="3">Belongs to the iron/ascorbate-dependent oxidoreductase family.</text>
</comment>
<dbReference type="Gene3D" id="2.60.120.330">
    <property type="entry name" value="B-lactam Antibiotic, Isopenicillin N Synthase, Chain"/>
    <property type="match status" value="1"/>
</dbReference>